<keyword evidence="2" id="KW-0479">Metal-binding</keyword>
<proteinExistence type="predicted"/>
<gene>
    <name evidence="5" type="ORF">SLU01_29210</name>
</gene>
<comment type="cofactor">
    <cofactor evidence="1">
        <name>Mg(2+)</name>
        <dbReference type="ChEBI" id="CHEBI:18420"/>
    </cofactor>
</comment>
<evidence type="ECO:0000313" key="6">
    <source>
        <dbReference type="Proteomes" id="UP000321901"/>
    </source>
</evidence>
<dbReference type="NCBIfam" id="TIGR01549">
    <property type="entry name" value="HAD-SF-IA-v1"/>
    <property type="match status" value="1"/>
</dbReference>
<dbReference type="AlphaFoldDB" id="A0A511ZAY6"/>
<dbReference type="SUPFAM" id="SSF56784">
    <property type="entry name" value="HAD-like"/>
    <property type="match status" value="1"/>
</dbReference>
<dbReference type="SFLD" id="SFLDS00003">
    <property type="entry name" value="Haloacid_Dehalogenase"/>
    <property type="match status" value="1"/>
</dbReference>
<protein>
    <submittedName>
        <fullName evidence="5">Haloacid dehalogenase</fullName>
    </submittedName>
</protein>
<keyword evidence="6" id="KW-1185">Reference proteome</keyword>
<evidence type="ECO:0000256" key="1">
    <source>
        <dbReference type="ARBA" id="ARBA00001946"/>
    </source>
</evidence>
<evidence type="ECO:0000313" key="5">
    <source>
        <dbReference type="EMBL" id="GEN84609.1"/>
    </source>
</evidence>
<dbReference type="EMBL" id="BJYL01000041">
    <property type="protein sequence ID" value="GEN84609.1"/>
    <property type="molecule type" value="Genomic_DNA"/>
</dbReference>
<dbReference type="PANTHER" id="PTHR46470">
    <property type="entry name" value="N-ACYLNEURAMINATE-9-PHOSPHATASE"/>
    <property type="match status" value="1"/>
</dbReference>
<name>A0A511ZAY6_9BACL</name>
<keyword evidence="3" id="KW-0378">Hydrolase</keyword>
<dbReference type="GO" id="GO:0044281">
    <property type="term" value="P:small molecule metabolic process"/>
    <property type="evidence" value="ECO:0007669"/>
    <property type="project" value="UniProtKB-ARBA"/>
</dbReference>
<reference evidence="5 6" key="1">
    <citation type="submission" date="2019-07" db="EMBL/GenBank/DDBJ databases">
        <title>Whole genome shotgun sequence of Sporosarcina luteola NBRC 105378.</title>
        <authorList>
            <person name="Hosoyama A."/>
            <person name="Uohara A."/>
            <person name="Ohji S."/>
            <person name="Ichikawa N."/>
        </authorList>
    </citation>
    <scope>NUCLEOTIDE SEQUENCE [LARGE SCALE GENOMIC DNA]</scope>
    <source>
        <strain evidence="5 6">NBRC 105378</strain>
    </source>
</reference>
<evidence type="ECO:0000256" key="2">
    <source>
        <dbReference type="ARBA" id="ARBA00022723"/>
    </source>
</evidence>
<accession>A0A511ZAY6</accession>
<evidence type="ECO:0000256" key="4">
    <source>
        <dbReference type="ARBA" id="ARBA00022842"/>
    </source>
</evidence>
<dbReference type="Proteomes" id="UP000321901">
    <property type="component" value="Unassembled WGS sequence"/>
</dbReference>
<dbReference type="PANTHER" id="PTHR46470:SF2">
    <property type="entry name" value="GLYCERALDEHYDE 3-PHOSPHATE PHOSPHATASE"/>
    <property type="match status" value="1"/>
</dbReference>
<organism evidence="5 6">
    <name type="scientific">Sporosarcina luteola</name>
    <dbReference type="NCBI Taxonomy" id="582850"/>
    <lineage>
        <taxon>Bacteria</taxon>
        <taxon>Bacillati</taxon>
        <taxon>Bacillota</taxon>
        <taxon>Bacilli</taxon>
        <taxon>Bacillales</taxon>
        <taxon>Caryophanaceae</taxon>
        <taxon>Sporosarcina</taxon>
    </lineage>
</organism>
<comment type="caution">
    <text evidence="5">The sequence shown here is derived from an EMBL/GenBank/DDBJ whole genome shotgun (WGS) entry which is preliminary data.</text>
</comment>
<dbReference type="InterPro" id="IPR036412">
    <property type="entry name" value="HAD-like_sf"/>
</dbReference>
<evidence type="ECO:0000256" key="3">
    <source>
        <dbReference type="ARBA" id="ARBA00022801"/>
    </source>
</evidence>
<dbReference type="Pfam" id="PF00702">
    <property type="entry name" value="Hydrolase"/>
    <property type="match status" value="1"/>
</dbReference>
<dbReference type="SFLD" id="SFLDG01129">
    <property type="entry name" value="C1.5:_HAD__Beta-PGM__Phosphata"/>
    <property type="match status" value="1"/>
</dbReference>
<dbReference type="Gene3D" id="3.40.50.1000">
    <property type="entry name" value="HAD superfamily/HAD-like"/>
    <property type="match status" value="1"/>
</dbReference>
<dbReference type="GO" id="GO:0046872">
    <property type="term" value="F:metal ion binding"/>
    <property type="evidence" value="ECO:0007669"/>
    <property type="project" value="UniProtKB-KW"/>
</dbReference>
<keyword evidence="4" id="KW-0460">Magnesium</keyword>
<dbReference type="InterPro" id="IPR023214">
    <property type="entry name" value="HAD_sf"/>
</dbReference>
<dbReference type="PRINTS" id="PR00413">
    <property type="entry name" value="HADHALOGNASE"/>
</dbReference>
<dbReference type="NCBIfam" id="TIGR01509">
    <property type="entry name" value="HAD-SF-IA-v3"/>
    <property type="match status" value="1"/>
</dbReference>
<dbReference type="Gene3D" id="1.10.150.520">
    <property type="match status" value="1"/>
</dbReference>
<dbReference type="PROSITE" id="PS01228">
    <property type="entry name" value="COF_1"/>
    <property type="match status" value="1"/>
</dbReference>
<dbReference type="InterPro" id="IPR051400">
    <property type="entry name" value="HAD-like_hydrolase"/>
</dbReference>
<sequence length="221" mass="25152">MALIQAVIFDLDGTLLNRDASLLQFIHYQYDVRQDALSHIPKEVFVEKFVEYDCGGYVWKDEVYKQLIDEFQIECSYVDLLEEYIQEFYRFCIPYPYAVETLKALKDQGLKLGMITNGRTSFQNGNIDALGIRPFFDEVLISQEEGIKKPGREIFMRAANRLGVEPVHCLFVGDHPVNDVEASMAAGMIGVWKRNAGEEQFEAACVVDCLSEISDRLKNGG</sequence>
<dbReference type="RefSeq" id="WP_246111001.1">
    <property type="nucleotide sequence ID" value="NZ_BJYL01000041.1"/>
</dbReference>
<dbReference type="GO" id="GO:0016791">
    <property type="term" value="F:phosphatase activity"/>
    <property type="evidence" value="ECO:0007669"/>
    <property type="project" value="TreeGrafter"/>
</dbReference>
<dbReference type="InterPro" id="IPR006439">
    <property type="entry name" value="HAD-SF_hydro_IA"/>
</dbReference>